<evidence type="ECO:0000313" key="9">
    <source>
        <dbReference type="EMBL" id="WVO19761.1"/>
    </source>
</evidence>
<name>A0ABZ2AR05_9TREE</name>
<dbReference type="SUPFAM" id="SSF49562">
    <property type="entry name" value="C2 domain (Calcium/lipid-binding domain, CaLB)"/>
    <property type="match status" value="1"/>
</dbReference>
<organism evidence="9 10">
    <name type="scientific">Cryptococcus decagattii</name>
    <dbReference type="NCBI Taxonomy" id="1859122"/>
    <lineage>
        <taxon>Eukaryota</taxon>
        <taxon>Fungi</taxon>
        <taxon>Dikarya</taxon>
        <taxon>Basidiomycota</taxon>
        <taxon>Agaricomycotina</taxon>
        <taxon>Tremellomycetes</taxon>
        <taxon>Tremellales</taxon>
        <taxon>Cryptococcaceae</taxon>
        <taxon>Cryptococcus</taxon>
        <taxon>Cryptococcus gattii species complex</taxon>
    </lineage>
</organism>
<evidence type="ECO:0000259" key="7">
    <source>
        <dbReference type="PROSITE" id="PS50004"/>
    </source>
</evidence>
<dbReference type="PROSITE" id="PS50004">
    <property type="entry name" value="C2"/>
    <property type="match status" value="1"/>
</dbReference>
<dbReference type="Pfam" id="PF00387">
    <property type="entry name" value="PI-PLC-Y"/>
    <property type="match status" value="1"/>
</dbReference>
<dbReference type="SMART" id="SM00149">
    <property type="entry name" value="PLCYc"/>
    <property type="match status" value="1"/>
</dbReference>
<dbReference type="Gene3D" id="2.30.29.30">
    <property type="entry name" value="Pleckstrin-homology domain (PH domain)/Phosphotyrosine-binding domain (PTB)"/>
    <property type="match status" value="1"/>
</dbReference>
<dbReference type="RefSeq" id="XP_064719001.1">
    <property type="nucleotide sequence ID" value="XM_064862929.1"/>
</dbReference>
<keyword evidence="2 6" id="KW-0378">Hydrolase</keyword>
<dbReference type="InterPro" id="IPR001711">
    <property type="entry name" value="PLipase_C_Pinositol-sp_Y"/>
</dbReference>
<dbReference type="PANTHER" id="PTHR10336:SF36">
    <property type="entry name" value="1-PHOSPHATIDYLINOSITOL 4,5-BISPHOSPHATE PHOSPHODIESTERASE BETA-4"/>
    <property type="match status" value="1"/>
</dbReference>
<dbReference type="Gene3D" id="3.20.20.190">
    <property type="entry name" value="Phosphatidylinositol (PI) phosphodiesterase"/>
    <property type="match status" value="1"/>
</dbReference>
<dbReference type="SUPFAM" id="SSF47473">
    <property type="entry name" value="EF-hand"/>
    <property type="match status" value="1"/>
</dbReference>
<evidence type="ECO:0000256" key="6">
    <source>
        <dbReference type="RuleBase" id="RU361133"/>
    </source>
</evidence>
<comment type="catalytic activity">
    <reaction evidence="6">
        <text>a 1,2-diacyl-sn-glycero-3-phospho-(1D-myo-inositol-4,5-bisphosphate) + H2O = 1D-myo-inositol 1,4,5-trisphosphate + a 1,2-diacyl-sn-glycerol + H(+)</text>
        <dbReference type="Rhea" id="RHEA:33179"/>
        <dbReference type="ChEBI" id="CHEBI:15377"/>
        <dbReference type="ChEBI" id="CHEBI:15378"/>
        <dbReference type="ChEBI" id="CHEBI:17815"/>
        <dbReference type="ChEBI" id="CHEBI:58456"/>
        <dbReference type="ChEBI" id="CHEBI:203600"/>
        <dbReference type="EC" id="3.1.4.11"/>
    </reaction>
</comment>
<dbReference type="InterPro" id="IPR017946">
    <property type="entry name" value="PLC-like_Pdiesterase_TIM-brl"/>
</dbReference>
<keyword evidence="10" id="KW-1185">Reference proteome</keyword>
<dbReference type="InterPro" id="IPR035892">
    <property type="entry name" value="C2_domain_sf"/>
</dbReference>
<keyword evidence="3 6" id="KW-0442">Lipid degradation</keyword>
<evidence type="ECO:0000256" key="3">
    <source>
        <dbReference type="ARBA" id="ARBA00022963"/>
    </source>
</evidence>
<keyword evidence="4 6" id="KW-0443">Lipid metabolism</keyword>
<dbReference type="InterPro" id="IPR000909">
    <property type="entry name" value="PLipase_C_PInositol-sp_X_dom"/>
</dbReference>
<evidence type="ECO:0000256" key="1">
    <source>
        <dbReference type="ARBA" id="ARBA00012368"/>
    </source>
</evidence>
<keyword evidence="5" id="KW-0807">Transducer</keyword>
<dbReference type="PROSITE" id="PS50007">
    <property type="entry name" value="PIPLC_X_DOMAIN"/>
    <property type="match status" value="1"/>
</dbReference>
<evidence type="ECO:0000256" key="4">
    <source>
        <dbReference type="ARBA" id="ARBA00023098"/>
    </source>
</evidence>
<dbReference type="Pfam" id="PF00168">
    <property type="entry name" value="C2"/>
    <property type="match status" value="1"/>
</dbReference>
<dbReference type="CDD" id="cd08598">
    <property type="entry name" value="PI-PLC1c_yeast"/>
    <property type="match status" value="1"/>
</dbReference>
<evidence type="ECO:0000256" key="2">
    <source>
        <dbReference type="ARBA" id="ARBA00022801"/>
    </source>
</evidence>
<dbReference type="SMART" id="SM00148">
    <property type="entry name" value="PLCXc"/>
    <property type="match status" value="1"/>
</dbReference>
<evidence type="ECO:0000256" key="5">
    <source>
        <dbReference type="ARBA" id="ARBA00023224"/>
    </source>
</evidence>
<dbReference type="Gene3D" id="2.60.40.150">
    <property type="entry name" value="C2 domain"/>
    <property type="match status" value="1"/>
</dbReference>
<dbReference type="InterPro" id="IPR001192">
    <property type="entry name" value="PI-PLC_fam"/>
</dbReference>
<dbReference type="SUPFAM" id="SSF50729">
    <property type="entry name" value="PH domain-like"/>
    <property type="match status" value="1"/>
</dbReference>
<accession>A0ABZ2AR05</accession>
<sequence>MDTDSSVVPLQLQMGVPMLKISSKKIKQVIFKIRNGCILWSSKKDGRVPIADIRDLRLGQPPTDTYNSTRWITVVYVRSQQWKVLHMIALTDEIYFLWIKTLKQLVSITLDRQVTDITPSDPDMLWIRQLWPLGTKAINREKAEALCAQIGLQIKADFADLKEGMLDIKAFHELIKASQTRPDINLVYRDLTMSGPLDEGRVVAFLTHVQHISPSSVEDLFNKYKSEDLWTIDSLTSFFSSSDNTLNQPQDMTHPLQHYFISSSHNTYLVGEQWKGESTVEGYIRVLLAGCRCVEMDVQSGDVEPVVYHRKTLTSSVPVRDICRAIKQYGFVTSPYPIIISTEIHCVPEQQNRLAAILKEVFGDMLVSTPLIEEFSDLPSPEDLKGKILFKAKPPKPEPNSPKLENNIVYQESPSSTDSDTSFVRLARRLSIQSKTERPDIFSPRLSELLVYTLGVKYQGFSKLNEYLPSHQFSVSERTAAKILKENKADWIKHNFKHISRVYPRGTRLGSTNYNPVDAWSAGCQIVALNWQTLDESILLNHAMFHGSNGYILKPLALREKVVEKPEKYLLTVRIISGQRTPLSADLYVEATLNGKISKRTRTLSQVTLNPLWDEILTFEITTTPSSLMLNFLHLEVRNKTLQAQWMRPVGLAPRGYHHLPLYDSLLSRFVFATLFVEITIKKLQDVVVNVRNQV</sequence>
<feature type="domain" description="PI-PLC Y-box" evidence="8">
    <location>
        <begin position="446"/>
        <end position="559"/>
    </location>
</feature>
<dbReference type="InterPro" id="IPR011992">
    <property type="entry name" value="EF-hand-dom_pair"/>
</dbReference>
<dbReference type="Proteomes" id="UP001432216">
    <property type="component" value="Chromosome 2"/>
</dbReference>
<feature type="domain" description="C2" evidence="7">
    <location>
        <begin position="548"/>
        <end position="675"/>
    </location>
</feature>
<reference evidence="9 10" key="1">
    <citation type="submission" date="2024-01" db="EMBL/GenBank/DDBJ databases">
        <title>Comparative genomics of Cryptococcus and Kwoniella reveals pathogenesis evolution and contrasting modes of karyotype evolution via chromosome fusion or intercentromeric recombination.</title>
        <authorList>
            <person name="Coelho M.A."/>
            <person name="David-Palma M."/>
            <person name="Shea T."/>
            <person name="Bowers K."/>
            <person name="McGinley-Smith S."/>
            <person name="Mohammad A.W."/>
            <person name="Gnirke A."/>
            <person name="Yurkov A.M."/>
            <person name="Nowrousian M."/>
            <person name="Sun S."/>
            <person name="Cuomo C.A."/>
            <person name="Heitman J."/>
        </authorList>
    </citation>
    <scope>NUCLEOTIDE SEQUENCE [LARGE SCALE GENOMIC DNA]</scope>
    <source>
        <strain evidence="9 10">7685027</strain>
    </source>
</reference>
<dbReference type="PANTHER" id="PTHR10336">
    <property type="entry name" value="PHOSPHOINOSITIDE-SPECIFIC PHOSPHOLIPASE C FAMILY PROTEIN"/>
    <property type="match status" value="1"/>
</dbReference>
<dbReference type="PRINTS" id="PR00390">
    <property type="entry name" value="PHPHLIPASEC"/>
</dbReference>
<evidence type="ECO:0000259" key="8">
    <source>
        <dbReference type="PROSITE" id="PS50008"/>
    </source>
</evidence>
<dbReference type="CDD" id="cd00275">
    <property type="entry name" value="C2_PLC_like"/>
    <property type="match status" value="1"/>
</dbReference>
<dbReference type="InterPro" id="IPR011993">
    <property type="entry name" value="PH-like_dom_sf"/>
</dbReference>
<dbReference type="EMBL" id="CP143807">
    <property type="protein sequence ID" value="WVO19761.1"/>
    <property type="molecule type" value="Genomic_DNA"/>
</dbReference>
<proteinExistence type="predicted"/>
<evidence type="ECO:0000313" key="10">
    <source>
        <dbReference type="Proteomes" id="UP001432216"/>
    </source>
</evidence>
<dbReference type="PROSITE" id="PS50008">
    <property type="entry name" value="PIPLC_Y_DOMAIN"/>
    <property type="match status" value="1"/>
</dbReference>
<dbReference type="GeneID" id="89987826"/>
<dbReference type="SUPFAM" id="SSF51695">
    <property type="entry name" value="PLC-like phosphodiesterases"/>
    <property type="match status" value="1"/>
</dbReference>
<dbReference type="EC" id="3.1.4.11" evidence="1 6"/>
<gene>
    <name evidence="9" type="ORF">IAS62_001051</name>
</gene>
<dbReference type="SMART" id="SM00239">
    <property type="entry name" value="C2"/>
    <property type="match status" value="1"/>
</dbReference>
<dbReference type="InterPro" id="IPR000008">
    <property type="entry name" value="C2_dom"/>
</dbReference>
<protein>
    <recommendedName>
        <fullName evidence="1 6">Phosphoinositide phospholipase C</fullName>
        <ecNumber evidence="1 6">3.1.4.11</ecNumber>
    </recommendedName>
</protein>
<dbReference type="Pfam" id="PF00388">
    <property type="entry name" value="PI-PLC-X"/>
    <property type="match status" value="1"/>
</dbReference>